<evidence type="ECO:0000256" key="2">
    <source>
        <dbReference type="ARBA" id="ARBA00022448"/>
    </source>
</evidence>
<dbReference type="PANTHER" id="PTHR33910:SF1">
    <property type="entry name" value="PROTEIN TRANSLOCASE SUBUNIT SECE"/>
    <property type="match status" value="1"/>
</dbReference>
<keyword evidence="3 9" id="KW-1003">Cell membrane</keyword>
<dbReference type="HAMAP" id="MF_00422">
    <property type="entry name" value="SecE"/>
    <property type="match status" value="1"/>
</dbReference>
<keyword evidence="4 9" id="KW-0812">Transmembrane</keyword>
<dbReference type="GO" id="GO:0065002">
    <property type="term" value="P:intracellular protein transmembrane transport"/>
    <property type="evidence" value="ECO:0007669"/>
    <property type="project" value="UniProtKB-UniRule"/>
</dbReference>
<evidence type="ECO:0000256" key="5">
    <source>
        <dbReference type="ARBA" id="ARBA00022927"/>
    </source>
</evidence>
<evidence type="ECO:0000256" key="7">
    <source>
        <dbReference type="ARBA" id="ARBA00023010"/>
    </source>
</evidence>
<evidence type="ECO:0000256" key="1">
    <source>
        <dbReference type="ARBA" id="ARBA00004370"/>
    </source>
</evidence>
<comment type="caution">
    <text evidence="9">Lacks conserved residue(s) required for the propagation of feature annotation.</text>
</comment>
<gene>
    <name evidence="9 10" type="primary">secE</name>
    <name evidence="10" type="ORF">ENJ51_00060</name>
</gene>
<name>A0A7V2SXE5_LEUMU</name>
<evidence type="ECO:0000313" key="10">
    <source>
        <dbReference type="EMBL" id="HFC91186.1"/>
    </source>
</evidence>
<keyword evidence="6 9" id="KW-1133">Transmembrane helix</keyword>
<dbReference type="InterPro" id="IPR038379">
    <property type="entry name" value="SecE_sf"/>
</dbReference>
<comment type="similarity">
    <text evidence="9">Belongs to the SecE/SEC61-gamma family.</text>
</comment>
<feature type="transmembrane region" description="Helical" evidence="9">
    <location>
        <begin position="93"/>
        <end position="117"/>
    </location>
</feature>
<feature type="transmembrane region" description="Helical" evidence="9">
    <location>
        <begin position="12"/>
        <end position="34"/>
    </location>
</feature>
<evidence type="ECO:0000256" key="4">
    <source>
        <dbReference type="ARBA" id="ARBA00022692"/>
    </source>
</evidence>
<dbReference type="NCBIfam" id="TIGR00964">
    <property type="entry name" value="secE_bact"/>
    <property type="match status" value="1"/>
</dbReference>
<evidence type="ECO:0000256" key="6">
    <source>
        <dbReference type="ARBA" id="ARBA00022989"/>
    </source>
</evidence>
<dbReference type="GO" id="GO:0006605">
    <property type="term" value="P:protein targeting"/>
    <property type="evidence" value="ECO:0007669"/>
    <property type="project" value="UniProtKB-UniRule"/>
</dbReference>
<evidence type="ECO:0000256" key="8">
    <source>
        <dbReference type="ARBA" id="ARBA00023136"/>
    </source>
</evidence>
<dbReference type="GO" id="GO:0043952">
    <property type="term" value="P:protein transport by the Sec complex"/>
    <property type="evidence" value="ECO:0007669"/>
    <property type="project" value="UniProtKB-UniRule"/>
</dbReference>
<sequence>MSAKTGSADASLDTIKLAGALALLVASIVGYYYFDGESVLYRVLGMLAVIGLGVWVALSTVKGKGLLTFMTGARTEVRKMVWPTRVETMQTTLMVFIIVVLLSIFLWIVDMLLGWGVKTLLLTGGG</sequence>
<dbReference type="Gene3D" id="1.20.5.1030">
    <property type="entry name" value="Preprotein translocase secy subunit"/>
    <property type="match status" value="1"/>
</dbReference>
<dbReference type="AlphaFoldDB" id="A0A7V2SXE5"/>
<keyword evidence="8 9" id="KW-0472">Membrane</keyword>
<comment type="caution">
    <text evidence="10">The sequence shown here is derived from an EMBL/GenBank/DDBJ whole genome shotgun (WGS) entry which is preliminary data.</text>
</comment>
<organism evidence="10">
    <name type="scientific">Leucothrix mucor</name>
    <dbReference type="NCBI Taxonomy" id="45248"/>
    <lineage>
        <taxon>Bacteria</taxon>
        <taxon>Pseudomonadati</taxon>
        <taxon>Pseudomonadota</taxon>
        <taxon>Gammaproteobacteria</taxon>
        <taxon>Thiotrichales</taxon>
        <taxon>Thiotrichaceae</taxon>
        <taxon>Leucothrix</taxon>
    </lineage>
</organism>
<protein>
    <recommendedName>
        <fullName evidence="9">Protein translocase subunit SecE</fullName>
    </recommendedName>
</protein>
<evidence type="ECO:0000256" key="9">
    <source>
        <dbReference type="HAMAP-Rule" id="MF_00422"/>
    </source>
</evidence>
<keyword evidence="7 9" id="KW-0811">Translocation</keyword>
<reference evidence="10" key="1">
    <citation type="journal article" date="2020" name="mSystems">
        <title>Genome- and Community-Level Interaction Insights into Carbon Utilization and Element Cycling Functions of Hydrothermarchaeota in Hydrothermal Sediment.</title>
        <authorList>
            <person name="Zhou Z."/>
            <person name="Liu Y."/>
            <person name="Xu W."/>
            <person name="Pan J."/>
            <person name="Luo Z.H."/>
            <person name="Li M."/>
        </authorList>
    </citation>
    <scope>NUCLEOTIDE SEQUENCE [LARGE SCALE GENOMIC DNA]</scope>
    <source>
        <strain evidence="10">HyVt-493</strain>
    </source>
</reference>
<dbReference type="Proteomes" id="UP000885750">
    <property type="component" value="Unassembled WGS sequence"/>
</dbReference>
<keyword evidence="2 9" id="KW-0813">Transport</keyword>
<dbReference type="EMBL" id="DRMS01000001">
    <property type="protein sequence ID" value="HFC91186.1"/>
    <property type="molecule type" value="Genomic_DNA"/>
</dbReference>
<comment type="subcellular location">
    <subcellularLocation>
        <location evidence="1">Membrane</location>
    </subcellularLocation>
</comment>
<feature type="transmembrane region" description="Helical" evidence="9">
    <location>
        <begin position="40"/>
        <end position="61"/>
    </location>
</feature>
<comment type="subunit">
    <text evidence="9">Component of the Sec protein translocase complex. Heterotrimer consisting of SecY, SecE and SecG subunits. The heterotrimers can form oligomers, although 1 heterotrimer is thought to be able to translocate proteins. Interacts with the ribosome. Interacts with SecDF, and other proteins may be involved. Interacts with SecA.</text>
</comment>
<evidence type="ECO:0000256" key="3">
    <source>
        <dbReference type="ARBA" id="ARBA00022475"/>
    </source>
</evidence>
<dbReference type="PANTHER" id="PTHR33910">
    <property type="entry name" value="PROTEIN TRANSLOCASE SUBUNIT SECE"/>
    <property type="match status" value="1"/>
</dbReference>
<comment type="function">
    <text evidence="9">Essential subunit of the Sec protein translocation channel SecYEG. Clamps together the 2 halves of SecY. May contact the channel plug during translocation.</text>
</comment>
<dbReference type="GO" id="GO:0008320">
    <property type="term" value="F:protein transmembrane transporter activity"/>
    <property type="evidence" value="ECO:0007669"/>
    <property type="project" value="UniProtKB-UniRule"/>
</dbReference>
<dbReference type="InterPro" id="IPR001901">
    <property type="entry name" value="Translocase_SecE/Sec61-g"/>
</dbReference>
<dbReference type="InterPro" id="IPR005807">
    <property type="entry name" value="SecE_bac"/>
</dbReference>
<proteinExistence type="inferred from homology"/>
<dbReference type="Pfam" id="PF00584">
    <property type="entry name" value="SecE"/>
    <property type="match status" value="1"/>
</dbReference>
<keyword evidence="5 9" id="KW-0653">Protein transport</keyword>
<dbReference type="GO" id="GO:0009306">
    <property type="term" value="P:protein secretion"/>
    <property type="evidence" value="ECO:0007669"/>
    <property type="project" value="UniProtKB-UniRule"/>
</dbReference>
<dbReference type="GO" id="GO:0005886">
    <property type="term" value="C:plasma membrane"/>
    <property type="evidence" value="ECO:0007669"/>
    <property type="project" value="UniProtKB-UniRule"/>
</dbReference>
<dbReference type="PRINTS" id="PR01650">
    <property type="entry name" value="SECETRNLCASE"/>
</dbReference>
<accession>A0A7V2SXE5</accession>